<dbReference type="EMBL" id="QWIQ01001228">
    <property type="protein sequence ID" value="RMY68120.1"/>
    <property type="molecule type" value="Genomic_DNA"/>
</dbReference>
<proteinExistence type="predicted"/>
<organism evidence="1 2">
    <name type="scientific">Hortaea werneckii</name>
    <name type="common">Black yeast</name>
    <name type="synonym">Cladosporium werneckii</name>
    <dbReference type="NCBI Taxonomy" id="91943"/>
    <lineage>
        <taxon>Eukaryota</taxon>
        <taxon>Fungi</taxon>
        <taxon>Dikarya</taxon>
        <taxon>Ascomycota</taxon>
        <taxon>Pezizomycotina</taxon>
        <taxon>Dothideomycetes</taxon>
        <taxon>Dothideomycetidae</taxon>
        <taxon>Mycosphaerellales</taxon>
        <taxon>Teratosphaeriaceae</taxon>
        <taxon>Hortaea</taxon>
    </lineage>
</organism>
<gene>
    <name evidence="1" type="ORF">D0862_15013</name>
</gene>
<dbReference type="Proteomes" id="UP000281468">
    <property type="component" value="Unassembled WGS sequence"/>
</dbReference>
<dbReference type="AlphaFoldDB" id="A0A3M7DVE6"/>
<evidence type="ECO:0000313" key="1">
    <source>
        <dbReference type="EMBL" id="RMY68120.1"/>
    </source>
</evidence>
<sequence length="78" mass="9103">MFLLTNEILKEFSFKQRQTSRYSSYLTPYLEDVYLLLSRSIISYTNANRRNAIVDSIADNLAIIRLARLEDLVAILML</sequence>
<protein>
    <submittedName>
        <fullName evidence="1">Uncharacterized protein</fullName>
    </submittedName>
</protein>
<accession>A0A3M7DVE6</accession>
<evidence type="ECO:0000313" key="2">
    <source>
        <dbReference type="Proteomes" id="UP000281468"/>
    </source>
</evidence>
<comment type="caution">
    <text evidence="1">The sequence shown here is derived from an EMBL/GenBank/DDBJ whole genome shotgun (WGS) entry which is preliminary data.</text>
</comment>
<reference evidence="1 2" key="1">
    <citation type="journal article" date="2018" name="BMC Genomics">
        <title>Genomic evidence for intraspecific hybridization in a clonal and extremely halotolerant yeast.</title>
        <authorList>
            <person name="Gostincar C."/>
            <person name="Stajich J.E."/>
            <person name="Zupancic J."/>
            <person name="Zalar P."/>
            <person name="Gunde-Cimerman N."/>
        </authorList>
    </citation>
    <scope>NUCLEOTIDE SEQUENCE [LARGE SCALE GENOMIC DNA]</scope>
    <source>
        <strain evidence="1 2">EXF-171</strain>
    </source>
</reference>
<name>A0A3M7DVE6_HORWE</name>